<dbReference type="RefSeq" id="XP_040779659.1">
    <property type="nucleotide sequence ID" value="XM_040925490.1"/>
</dbReference>
<organism evidence="2 3">
    <name type="scientific">Cryphonectria parasitica (strain ATCC 38755 / EP155)</name>
    <dbReference type="NCBI Taxonomy" id="660469"/>
    <lineage>
        <taxon>Eukaryota</taxon>
        <taxon>Fungi</taxon>
        <taxon>Dikarya</taxon>
        <taxon>Ascomycota</taxon>
        <taxon>Pezizomycotina</taxon>
        <taxon>Sordariomycetes</taxon>
        <taxon>Sordariomycetidae</taxon>
        <taxon>Diaporthales</taxon>
        <taxon>Cryphonectriaceae</taxon>
        <taxon>Cryphonectria-Endothia species complex</taxon>
        <taxon>Cryphonectria</taxon>
    </lineage>
</organism>
<dbReference type="AlphaFoldDB" id="A0A9P4Y8Z0"/>
<gene>
    <name evidence="2" type="ORF">M406DRAFT_71682</name>
</gene>
<dbReference type="Proteomes" id="UP000803844">
    <property type="component" value="Unassembled WGS sequence"/>
</dbReference>
<feature type="region of interest" description="Disordered" evidence="1">
    <location>
        <begin position="141"/>
        <end position="198"/>
    </location>
</feature>
<evidence type="ECO:0000313" key="3">
    <source>
        <dbReference type="Proteomes" id="UP000803844"/>
    </source>
</evidence>
<keyword evidence="3" id="KW-1185">Reference proteome</keyword>
<feature type="compositionally biased region" description="Basic and acidic residues" evidence="1">
    <location>
        <begin position="174"/>
        <end position="185"/>
    </location>
</feature>
<evidence type="ECO:0000313" key="2">
    <source>
        <dbReference type="EMBL" id="KAF3768698.1"/>
    </source>
</evidence>
<sequence length="198" mass="21700">MSFPLPIRLAASRHEEPSTTPETPPTHGDADLTTAPHPLAAAAEHGLISVVPSSELKFEAAAGPSNHQFWLKDAKIAEDLFTIHRSAKHLVEFTTSIIGNHDPSISHRPIPVMSDGDVLFMTQLSNDIARSVGGISAVRHHGMRTKKRKIGNGNGNDLHFAKDYSHHRSHHRQSRGDTAKDDRTSGSKRIQRRKLKGG</sequence>
<dbReference type="GeneID" id="63842619"/>
<dbReference type="OrthoDB" id="2162994at2759"/>
<name>A0A9P4Y8Z0_CRYP1</name>
<comment type="caution">
    <text evidence="2">The sequence shown here is derived from an EMBL/GenBank/DDBJ whole genome shotgun (WGS) entry which is preliminary data.</text>
</comment>
<dbReference type="EMBL" id="MU032345">
    <property type="protein sequence ID" value="KAF3768698.1"/>
    <property type="molecule type" value="Genomic_DNA"/>
</dbReference>
<accession>A0A9P4Y8Z0</accession>
<proteinExistence type="predicted"/>
<feature type="compositionally biased region" description="Basic residues" evidence="1">
    <location>
        <begin position="141"/>
        <end position="150"/>
    </location>
</feature>
<protein>
    <submittedName>
        <fullName evidence="2">Uncharacterized protein</fullName>
    </submittedName>
</protein>
<reference evidence="2" key="1">
    <citation type="journal article" date="2020" name="Phytopathology">
        <title>Genome sequence of the chestnut blight fungus Cryphonectria parasitica EP155: A fundamental resource for an archetypical invasive plant pathogen.</title>
        <authorList>
            <person name="Crouch J.A."/>
            <person name="Dawe A."/>
            <person name="Aerts A."/>
            <person name="Barry K."/>
            <person name="Churchill A.C.L."/>
            <person name="Grimwood J."/>
            <person name="Hillman B."/>
            <person name="Milgroom M.G."/>
            <person name="Pangilinan J."/>
            <person name="Smith M."/>
            <person name="Salamov A."/>
            <person name="Schmutz J."/>
            <person name="Yadav J."/>
            <person name="Grigoriev I.V."/>
            <person name="Nuss D."/>
        </authorList>
    </citation>
    <scope>NUCLEOTIDE SEQUENCE</scope>
    <source>
        <strain evidence="2">EP155</strain>
    </source>
</reference>
<evidence type="ECO:0000256" key="1">
    <source>
        <dbReference type="SAM" id="MobiDB-lite"/>
    </source>
</evidence>
<feature type="region of interest" description="Disordered" evidence="1">
    <location>
        <begin position="1"/>
        <end position="34"/>
    </location>
</feature>
<feature type="compositionally biased region" description="Basic residues" evidence="1">
    <location>
        <begin position="189"/>
        <end position="198"/>
    </location>
</feature>